<accession>A0A5A9ZVA2</accession>
<keyword evidence="7" id="KW-1185">Reference proteome</keyword>
<reference evidence="6 7" key="1">
    <citation type="submission" date="2019-07" db="EMBL/GenBank/DDBJ databases">
        <title>Aquicoccus porphyridii gen. nov., sp. nov., isolated from a small marine red alga, Porphyridium marinum.</title>
        <authorList>
            <person name="Liu L."/>
        </authorList>
    </citation>
    <scope>NUCLEOTIDE SEQUENCE [LARGE SCALE GENOMIC DNA]</scope>
    <source>
        <strain evidence="6 7">L1 8-17</strain>
    </source>
</reference>
<comment type="subcellular location">
    <subcellularLocation>
        <location evidence="4">Cytoplasm</location>
    </subcellularLocation>
</comment>
<dbReference type="RefSeq" id="WP_111361825.1">
    <property type="nucleotide sequence ID" value="NZ_JASHJG010000002.1"/>
</dbReference>
<sequence>MLHLAPDTPAAGTRVLHPRSLDVLNAHFATRPAEELLDYALSGALGRIALVSSFGAESAVLLHMAASVDRATPVLFLDTEMLFPETLAYQRDLATRLGLTNIHHVRPGPVAHDLHQTDPDACCAARKAAPLERALDGFDGWITGRKRFQSGTRAVLPLVESDAGRIKLNPLAFWSPDRIAAYFDTHALPRHPLTARGYPSIGCVPCTTPVAPGEDPRAGRWRGHEKTECGIHFVNGRAERTPS</sequence>
<keyword evidence="4" id="KW-0963">Cytoplasm</keyword>
<dbReference type="GO" id="GO:0051539">
    <property type="term" value="F:4 iron, 4 sulfur cluster binding"/>
    <property type="evidence" value="ECO:0007669"/>
    <property type="project" value="UniProtKB-UniRule"/>
</dbReference>
<feature type="binding site" evidence="4">
    <location>
        <position position="206"/>
    </location>
    <ligand>
        <name>[4Fe-4S] cluster</name>
        <dbReference type="ChEBI" id="CHEBI:49883"/>
    </ligand>
</feature>
<comment type="cofactor">
    <cofactor evidence="4">
        <name>[4Fe-4S] cluster</name>
        <dbReference type="ChEBI" id="CHEBI:49883"/>
    </cofactor>
    <text evidence="4">Binds 1 [4Fe-4S] cluster per subunit.</text>
</comment>
<comment type="caution">
    <text evidence="6">The sequence shown here is derived from an EMBL/GenBank/DDBJ whole genome shotgun (WGS) entry which is preliminary data.</text>
</comment>
<evidence type="ECO:0000313" key="7">
    <source>
        <dbReference type="Proteomes" id="UP000325291"/>
    </source>
</evidence>
<dbReference type="PANTHER" id="PTHR46509">
    <property type="entry name" value="PHOSPHOADENOSINE PHOSPHOSULFATE REDUCTASE"/>
    <property type="match status" value="1"/>
</dbReference>
<dbReference type="Pfam" id="PF01507">
    <property type="entry name" value="PAPS_reduct"/>
    <property type="match status" value="1"/>
</dbReference>
<evidence type="ECO:0000313" key="6">
    <source>
        <dbReference type="EMBL" id="KAA0921157.1"/>
    </source>
</evidence>
<dbReference type="GO" id="GO:0019379">
    <property type="term" value="P:sulfate assimilation, phosphoadenylyl sulfate reduction by phosphoadenylyl-sulfate reductase (thioredoxin)"/>
    <property type="evidence" value="ECO:0007669"/>
    <property type="project" value="UniProtKB-UniRule"/>
</dbReference>
<dbReference type="EC" id="1.8.4.10" evidence="4"/>
<keyword evidence="4" id="KW-0479">Metal-binding</keyword>
<dbReference type="InterPro" id="IPR002500">
    <property type="entry name" value="PAPS_reduct_dom"/>
</dbReference>
<dbReference type="GO" id="GO:0070814">
    <property type="term" value="P:hydrogen sulfide biosynthetic process"/>
    <property type="evidence" value="ECO:0007669"/>
    <property type="project" value="UniProtKB-UniRule"/>
</dbReference>
<protein>
    <recommendedName>
        <fullName evidence="4">Adenosine 5'-phosphosulfate reductase</fullName>
        <shortName evidence="4">APS reductase</shortName>
        <ecNumber evidence="4">1.8.4.10</ecNumber>
    </recommendedName>
    <alternativeName>
        <fullName evidence="4">5'-adenylylsulfate reductase</fullName>
    </alternativeName>
    <alternativeName>
        <fullName evidence="4">Thioredoxin-dependent 5'-adenylylsulfate reductase</fullName>
    </alternativeName>
</protein>
<proteinExistence type="inferred from homology"/>
<name>A0A5A9ZVA2_9RHOB</name>
<comment type="function">
    <text evidence="4">Catalyzes the formation of sulfite from adenosine 5'-phosphosulfate (APS) using thioredoxin as an electron donor.</text>
</comment>
<feature type="binding site" evidence="4">
    <location>
        <position position="123"/>
    </location>
    <ligand>
        <name>[4Fe-4S] cluster</name>
        <dbReference type="ChEBI" id="CHEBI:49883"/>
    </ligand>
</feature>
<dbReference type="CDD" id="cd23945">
    <property type="entry name" value="PAPS_reductase"/>
    <property type="match status" value="1"/>
</dbReference>
<feature type="binding site" evidence="4">
    <location>
        <position position="203"/>
    </location>
    <ligand>
        <name>[4Fe-4S] cluster</name>
        <dbReference type="ChEBI" id="CHEBI:49883"/>
    </ligand>
</feature>
<dbReference type="HAMAP" id="MF_00063">
    <property type="entry name" value="CysH"/>
    <property type="match status" value="1"/>
</dbReference>
<evidence type="ECO:0000256" key="4">
    <source>
        <dbReference type="HAMAP-Rule" id="MF_00063"/>
    </source>
</evidence>
<dbReference type="GO" id="GO:0043866">
    <property type="term" value="F:adenylyl-sulfate reductase (thioredoxin) activity"/>
    <property type="evidence" value="ECO:0007669"/>
    <property type="project" value="UniProtKB-EC"/>
</dbReference>
<dbReference type="GO" id="GO:0046872">
    <property type="term" value="F:metal ion binding"/>
    <property type="evidence" value="ECO:0007669"/>
    <property type="project" value="UniProtKB-KW"/>
</dbReference>
<dbReference type="GO" id="GO:0004604">
    <property type="term" value="F:phosphoadenylyl-sulfate reductase (thioredoxin) activity"/>
    <property type="evidence" value="ECO:0007669"/>
    <property type="project" value="UniProtKB-UniRule"/>
</dbReference>
<evidence type="ECO:0000256" key="1">
    <source>
        <dbReference type="ARBA" id="ARBA00009732"/>
    </source>
</evidence>
<dbReference type="Gene3D" id="3.40.50.620">
    <property type="entry name" value="HUPs"/>
    <property type="match status" value="1"/>
</dbReference>
<dbReference type="NCBIfam" id="NF002537">
    <property type="entry name" value="PRK02090.1"/>
    <property type="match status" value="1"/>
</dbReference>
<comment type="similarity">
    <text evidence="1 4">Belongs to the PAPS reductase family. CysH subfamily.</text>
</comment>
<dbReference type="EMBL" id="VINQ01000001">
    <property type="protein sequence ID" value="KAA0921157.1"/>
    <property type="molecule type" value="Genomic_DNA"/>
</dbReference>
<keyword evidence="2 4" id="KW-0560">Oxidoreductase</keyword>
<evidence type="ECO:0000256" key="3">
    <source>
        <dbReference type="ARBA" id="ARBA00024327"/>
    </source>
</evidence>
<evidence type="ECO:0000259" key="5">
    <source>
        <dbReference type="Pfam" id="PF01507"/>
    </source>
</evidence>
<evidence type="ECO:0000256" key="2">
    <source>
        <dbReference type="ARBA" id="ARBA00023002"/>
    </source>
</evidence>
<dbReference type="AlphaFoldDB" id="A0A5A9ZVA2"/>
<dbReference type="InterPro" id="IPR014729">
    <property type="entry name" value="Rossmann-like_a/b/a_fold"/>
</dbReference>
<dbReference type="PIRSF" id="PIRSF000857">
    <property type="entry name" value="PAPS_reductase"/>
    <property type="match status" value="1"/>
</dbReference>
<dbReference type="PANTHER" id="PTHR46509:SF1">
    <property type="entry name" value="PHOSPHOADENOSINE PHOSPHOSULFATE REDUCTASE"/>
    <property type="match status" value="1"/>
</dbReference>
<gene>
    <name evidence="4" type="primary">cysH</name>
    <name evidence="6" type="ORF">FLO80_03030</name>
</gene>
<dbReference type="Proteomes" id="UP000325291">
    <property type="component" value="Unassembled WGS sequence"/>
</dbReference>
<keyword evidence="4" id="KW-0411">Iron-sulfur</keyword>
<feature type="domain" description="Phosphoadenosine phosphosulphate reductase" evidence="5">
    <location>
        <begin position="48"/>
        <end position="209"/>
    </location>
</feature>
<feature type="active site" description="Nucleophile; cysteine thiosulfonate intermediate" evidence="4">
    <location>
        <position position="229"/>
    </location>
</feature>
<dbReference type="SUPFAM" id="SSF52402">
    <property type="entry name" value="Adenine nucleotide alpha hydrolases-like"/>
    <property type="match status" value="1"/>
</dbReference>
<comment type="pathway">
    <text evidence="3 4">Sulfur metabolism; hydrogen sulfide biosynthesis; sulfite from sulfate.</text>
</comment>
<organism evidence="6 7">
    <name type="scientific">Aquicoccus porphyridii</name>
    <dbReference type="NCBI Taxonomy" id="1852029"/>
    <lineage>
        <taxon>Bacteria</taxon>
        <taxon>Pseudomonadati</taxon>
        <taxon>Pseudomonadota</taxon>
        <taxon>Alphaproteobacteria</taxon>
        <taxon>Rhodobacterales</taxon>
        <taxon>Paracoccaceae</taxon>
        <taxon>Aquicoccus</taxon>
    </lineage>
</organism>
<comment type="catalytic activity">
    <reaction evidence="4">
        <text>[thioredoxin]-disulfide + sulfite + AMP + 2 H(+) = adenosine 5'-phosphosulfate + [thioredoxin]-dithiol</text>
        <dbReference type="Rhea" id="RHEA:21976"/>
        <dbReference type="Rhea" id="RHEA-COMP:10698"/>
        <dbReference type="Rhea" id="RHEA-COMP:10700"/>
        <dbReference type="ChEBI" id="CHEBI:15378"/>
        <dbReference type="ChEBI" id="CHEBI:17359"/>
        <dbReference type="ChEBI" id="CHEBI:29950"/>
        <dbReference type="ChEBI" id="CHEBI:50058"/>
        <dbReference type="ChEBI" id="CHEBI:58243"/>
        <dbReference type="ChEBI" id="CHEBI:456215"/>
        <dbReference type="EC" id="1.8.4.10"/>
    </reaction>
</comment>
<feature type="binding site" evidence="4">
    <location>
        <position position="122"/>
    </location>
    <ligand>
        <name>[4Fe-4S] cluster</name>
        <dbReference type="ChEBI" id="CHEBI:49883"/>
    </ligand>
</feature>
<dbReference type="GO" id="GO:0005737">
    <property type="term" value="C:cytoplasm"/>
    <property type="evidence" value="ECO:0007669"/>
    <property type="project" value="UniProtKB-SubCell"/>
</dbReference>
<dbReference type="InterPro" id="IPR004511">
    <property type="entry name" value="PAPS/APS_Rdtase"/>
</dbReference>
<keyword evidence="4" id="KW-0408">Iron</keyword>